<reference evidence="3" key="1">
    <citation type="journal article" date="2021" name="PeerJ">
        <title>Extensive microbial diversity within the chicken gut microbiome revealed by metagenomics and culture.</title>
        <authorList>
            <person name="Gilroy R."/>
            <person name="Ravi A."/>
            <person name="Getino M."/>
            <person name="Pursley I."/>
            <person name="Horton D.L."/>
            <person name="Alikhan N.F."/>
            <person name="Baker D."/>
            <person name="Gharbi K."/>
            <person name="Hall N."/>
            <person name="Watson M."/>
            <person name="Adriaenssens E.M."/>
            <person name="Foster-Nyarko E."/>
            <person name="Jarju S."/>
            <person name="Secka A."/>
            <person name="Antonio M."/>
            <person name="Oren A."/>
            <person name="Chaudhuri R.R."/>
            <person name="La Ragione R."/>
            <person name="Hildebrand F."/>
            <person name="Pallen M.J."/>
        </authorList>
    </citation>
    <scope>NUCLEOTIDE SEQUENCE</scope>
    <source>
        <strain evidence="3">ChiSjej1B19-5720</strain>
    </source>
</reference>
<protein>
    <submittedName>
        <fullName evidence="3">Aldo/keto reductase</fullName>
    </submittedName>
</protein>
<keyword evidence="1" id="KW-0560">Oxidoreductase</keyword>
<accession>A0A9D2RW52</accession>
<gene>
    <name evidence="3" type="ORF">IAA06_09250</name>
</gene>
<evidence type="ECO:0000256" key="1">
    <source>
        <dbReference type="ARBA" id="ARBA00023002"/>
    </source>
</evidence>
<reference evidence="3" key="2">
    <citation type="submission" date="2021-04" db="EMBL/GenBank/DDBJ databases">
        <authorList>
            <person name="Gilroy R."/>
        </authorList>
    </citation>
    <scope>NUCLEOTIDE SEQUENCE</scope>
    <source>
        <strain evidence="3">ChiSjej1B19-5720</strain>
    </source>
</reference>
<dbReference type="Pfam" id="PF00248">
    <property type="entry name" value="Aldo_ket_red"/>
    <property type="match status" value="1"/>
</dbReference>
<sequence>MKYTTIPYVEKQVSRIFYGTAMMPFLAGEDGSELLDAIYKTGVNAFDTARGYMDAEASLGKWVEERGLREKVVILSKCAHPDQEGNKRVSEKCIREDFAVSSTKLRTDYIDIYLLHRDDPDVPAGQVVEIMNALHAEGKIGAFGGSNWSYERIEEANEYAYKHDMVPFSVSSPNFGLADQIEDPWGGGCVTISGPSNEAARNWYIHNHMPVIAYSSLGRGLFSGRLKSQEADRAAEVLDPVAMKGYGYPENFERLRRCEELAQEKNCTVSQIAMSWLFHQEVNTFAVVSTSSAARMQQNIDAMYIELSQKELLYLDLR</sequence>
<dbReference type="GO" id="GO:0005829">
    <property type="term" value="C:cytosol"/>
    <property type="evidence" value="ECO:0007669"/>
    <property type="project" value="TreeGrafter"/>
</dbReference>
<dbReference type="InterPro" id="IPR050523">
    <property type="entry name" value="AKR_Detox_Biosynth"/>
</dbReference>
<name>A0A9D2RW52_9FIRM</name>
<dbReference type="CDD" id="cd19082">
    <property type="entry name" value="AKR_AKR10A1_2"/>
    <property type="match status" value="1"/>
</dbReference>
<dbReference type="AlphaFoldDB" id="A0A9D2RW52"/>
<evidence type="ECO:0000313" key="3">
    <source>
        <dbReference type="EMBL" id="HJB28963.1"/>
    </source>
</evidence>
<dbReference type="GO" id="GO:0016491">
    <property type="term" value="F:oxidoreductase activity"/>
    <property type="evidence" value="ECO:0007669"/>
    <property type="project" value="UniProtKB-KW"/>
</dbReference>
<dbReference type="InterPro" id="IPR023210">
    <property type="entry name" value="NADP_OxRdtase_dom"/>
</dbReference>
<dbReference type="InterPro" id="IPR036812">
    <property type="entry name" value="NAD(P)_OxRdtase_dom_sf"/>
</dbReference>
<dbReference type="PANTHER" id="PTHR43364">
    <property type="entry name" value="NADH-SPECIFIC METHYLGLYOXAL REDUCTASE-RELATED"/>
    <property type="match status" value="1"/>
</dbReference>
<organism evidence="3 4">
    <name type="scientific">Candidatus Blautia faecavium</name>
    <dbReference type="NCBI Taxonomy" id="2838487"/>
    <lineage>
        <taxon>Bacteria</taxon>
        <taxon>Bacillati</taxon>
        <taxon>Bacillota</taxon>
        <taxon>Clostridia</taxon>
        <taxon>Lachnospirales</taxon>
        <taxon>Lachnospiraceae</taxon>
        <taxon>Blautia</taxon>
    </lineage>
</organism>
<proteinExistence type="predicted"/>
<feature type="domain" description="NADP-dependent oxidoreductase" evidence="2">
    <location>
        <begin position="16"/>
        <end position="315"/>
    </location>
</feature>
<comment type="caution">
    <text evidence="3">The sequence shown here is derived from an EMBL/GenBank/DDBJ whole genome shotgun (WGS) entry which is preliminary data.</text>
</comment>
<evidence type="ECO:0000259" key="2">
    <source>
        <dbReference type="Pfam" id="PF00248"/>
    </source>
</evidence>
<dbReference type="EMBL" id="DWYZ01000173">
    <property type="protein sequence ID" value="HJB28963.1"/>
    <property type="molecule type" value="Genomic_DNA"/>
</dbReference>
<dbReference type="SUPFAM" id="SSF51430">
    <property type="entry name" value="NAD(P)-linked oxidoreductase"/>
    <property type="match status" value="1"/>
</dbReference>
<dbReference type="Gene3D" id="3.20.20.100">
    <property type="entry name" value="NADP-dependent oxidoreductase domain"/>
    <property type="match status" value="1"/>
</dbReference>
<evidence type="ECO:0000313" key="4">
    <source>
        <dbReference type="Proteomes" id="UP000823842"/>
    </source>
</evidence>
<dbReference type="PANTHER" id="PTHR43364:SF4">
    <property type="entry name" value="NAD(P)-LINKED OXIDOREDUCTASE SUPERFAMILY PROTEIN"/>
    <property type="match status" value="1"/>
</dbReference>
<dbReference type="Proteomes" id="UP000823842">
    <property type="component" value="Unassembled WGS sequence"/>
</dbReference>